<dbReference type="EMBL" id="KN817526">
    <property type="protein sequence ID" value="KJA26971.1"/>
    <property type="molecule type" value="Genomic_DNA"/>
</dbReference>
<accession>A0A0D2PEG5</accession>
<evidence type="ECO:0000256" key="1">
    <source>
        <dbReference type="SAM" id="Phobius"/>
    </source>
</evidence>
<gene>
    <name evidence="2" type="ORF">HYPSUDRAFT_1039658</name>
</gene>
<keyword evidence="3" id="KW-1185">Reference proteome</keyword>
<reference evidence="3" key="1">
    <citation type="submission" date="2014-04" db="EMBL/GenBank/DDBJ databases">
        <title>Evolutionary Origins and Diversification of the Mycorrhizal Mutualists.</title>
        <authorList>
            <consortium name="DOE Joint Genome Institute"/>
            <consortium name="Mycorrhizal Genomics Consortium"/>
            <person name="Kohler A."/>
            <person name="Kuo A."/>
            <person name="Nagy L.G."/>
            <person name="Floudas D."/>
            <person name="Copeland A."/>
            <person name="Barry K.W."/>
            <person name="Cichocki N."/>
            <person name="Veneault-Fourrey C."/>
            <person name="LaButti K."/>
            <person name="Lindquist E.A."/>
            <person name="Lipzen A."/>
            <person name="Lundell T."/>
            <person name="Morin E."/>
            <person name="Murat C."/>
            <person name="Riley R."/>
            <person name="Ohm R."/>
            <person name="Sun H."/>
            <person name="Tunlid A."/>
            <person name="Henrissat B."/>
            <person name="Grigoriev I.V."/>
            <person name="Hibbett D.S."/>
            <person name="Martin F."/>
        </authorList>
    </citation>
    <scope>NUCLEOTIDE SEQUENCE [LARGE SCALE GENOMIC DNA]</scope>
    <source>
        <strain evidence="3">FD-334 SS-4</strain>
    </source>
</reference>
<proteinExistence type="predicted"/>
<feature type="transmembrane region" description="Helical" evidence="1">
    <location>
        <begin position="85"/>
        <end position="102"/>
    </location>
</feature>
<keyword evidence="1" id="KW-0472">Membrane</keyword>
<keyword evidence="1" id="KW-1133">Transmembrane helix</keyword>
<keyword evidence="1" id="KW-0812">Transmembrane</keyword>
<evidence type="ECO:0000313" key="3">
    <source>
        <dbReference type="Proteomes" id="UP000054270"/>
    </source>
</evidence>
<evidence type="ECO:0000313" key="2">
    <source>
        <dbReference type="EMBL" id="KJA26971.1"/>
    </source>
</evidence>
<name>A0A0D2PEG5_HYPSF</name>
<dbReference type="AlphaFoldDB" id="A0A0D2PEG5"/>
<sequence>MSEREAEYEYKIQVRLKRGICICIVLACLMHRGVSHENTPDNPSSRPDASVSSLFLWHLLWALISEFLKLGCVPWVTVVRGSQRINRLIFLAAIIMFLYLKTGL</sequence>
<feature type="transmembrane region" description="Helical" evidence="1">
    <location>
        <begin position="54"/>
        <end position="78"/>
    </location>
</feature>
<feature type="transmembrane region" description="Helical" evidence="1">
    <location>
        <begin position="16"/>
        <end position="34"/>
    </location>
</feature>
<organism evidence="2 3">
    <name type="scientific">Hypholoma sublateritium (strain FD-334 SS-4)</name>
    <dbReference type="NCBI Taxonomy" id="945553"/>
    <lineage>
        <taxon>Eukaryota</taxon>
        <taxon>Fungi</taxon>
        <taxon>Dikarya</taxon>
        <taxon>Basidiomycota</taxon>
        <taxon>Agaricomycotina</taxon>
        <taxon>Agaricomycetes</taxon>
        <taxon>Agaricomycetidae</taxon>
        <taxon>Agaricales</taxon>
        <taxon>Agaricineae</taxon>
        <taxon>Strophariaceae</taxon>
        <taxon>Hypholoma</taxon>
    </lineage>
</organism>
<protein>
    <submittedName>
        <fullName evidence="2">Uncharacterized protein</fullName>
    </submittedName>
</protein>
<dbReference type="Proteomes" id="UP000054270">
    <property type="component" value="Unassembled WGS sequence"/>
</dbReference>